<evidence type="ECO:0000313" key="7">
    <source>
        <dbReference type="Proteomes" id="UP000190064"/>
    </source>
</evidence>
<dbReference type="PROSITE" id="PS01091">
    <property type="entry name" value="TATD_3"/>
    <property type="match status" value="1"/>
</dbReference>
<dbReference type="EMBL" id="MTSD02000002">
    <property type="protein sequence ID" value="OOV87916.1"/>
    <property type="molecule type" value="Genomic_DNA"/>
</dbReference>
<dbReference type="PANTHER" id="PTHR10060:SF15">
    <property type="entry name" value="DEOXYRIBONUCLEASE TATDN1"/>
    <property type="match status" value="1"/>
</dbReference>
<reference evidence="6" key="1">
    <citation type="submission" date="2017-02" db="EMBL/GenBank/DDBJ databases">
        <title>Draft Genome Sequence of the Salt Water Bacterium Oceanospirillum linum ATCC 11336.</title>
        <authorList>
            <person name="Trachtenberg A.M."/>
            <person name="Carney J.G."/>
            <person name="Linnane J.D."/>
            <person name="Rheaume B.A."/>
            <person name="Pitts N.L."/>
            <person name="Mykles D.L."/>
            <person name="Maclea K.S."/>
        </authorList>
    </citation>
    <scope>NUCLEOTIDE SEQUENCE [LARGE SCALE GENOMIC DNA]</scope>
    <source>
        <strain evidence="6">ATCC 11336</strain>
    </source>
</reference>
<dbReference type="InterPro" id="IPR001130">
    <property type="entry name" value="TatD-like"/>
</dbReference>
<feature type="binding site" evidence="5">
    <location>
        <position position="168"/>
    </location>
    <ligand>
        <name>a divalent metal cation</name>
        <dbReference type="ChEBI" id="CHEBI:60240"/>
        <label>2</label>
    </ligand>
</feature>
<dbReference type="PANTHER" id="PTHR10060">
    <property type="entry name" value="TATD FAMILY DEOXYRIBONUCLEASE"/>
    <property type="match status" value="1"/>
</dbReference>
<dbReference type="GO" id="GO:0004518">
    <property type="term" value="F:nuclease activity"/>
    <property type="evidence" value="ECO:0007669"/>
    <property type="project" value="UniProtKB-KW"/>
</dbReference>
<dbReference type="InterPro" id="IPR018228">
    <property type="entry name" value="DNase_TatD-rel_CS"/>
</dbReference>
<dbReference type="PIRSF" id="PIRSF005902">
    <property type="entry name" value="DNase_TatD"/>
    <property type="match status" value="1"/>
</dbReference>
<evidence type="ECO:0000256" key="3">
    <source>
        <dbReference type="ARBA" id="ARBA00022723"/>
    </source>
</evidence>
<dbReference type="Gene3D" id="3.20.20.140">
    <property type="entry name" value="Metal-dependent hydrolases"/>
    <property type="match status" value="1"/>
</dbReference>
<evidence type="ECO:0000313" key="6">
    <source>
        <dbReference type="EMBL" id="OOV87916.1"/>
    </source>
</evidence>
<dbReference type="GO" id="GO:0046872">
    <property type="term" value="F:metal ion binding"/>
    <property type="evidence" value="ECO:0007669"/>
    <property type="project" value="UniProtKB-KW"/>
</dbReference>
<dbReference type="FunFam" id="3.20.20.140:FF:000005">
    <property type="entry name" value="TatD family hydrolase"/>
    <property type="match status" value="1"/>
</dbReference>
<keyword evidence="4 6" id="KW-0378">Hydrolase</keyword>
<name>A0A1T1HDM8_OCELI</name>
<evidence type="ECO:0000256" key="4">
    <source>
        <dbReference type="ARBA" id="ARBA00022801"/>
    </source>
</evidence>
<keyword evidence="7" id="KW-1185">Reference proteome</keyword>
<accession>A0A1T1HDM8</accession>
<dbReference type="STRING" id="966.BTA35_0207975"/>
<feature type="binding site" evidence="5">
    <location>
        <position position="219"/>
    </location>
    <ligand>
        <name>a divalent metal cation</name>
        <dbReference type="ChEBI" id="CHEBI:60240"/>
        <label>1</label>
    </ligand>
</feature>
<organism evidence="6 7">
    <name type="scientific">Oceanospirillum linum</name>
    <dbReference type="NCBI Taxonomy" id="966"/>
    <lineage>
        <taxon>Bacteria</taxon>
        <taxon>Pseudomonadati</taxon>
        <taxon>Pseudomonadota</taxon>
        <taxon>Gammaproteobacteria</taxon>
        <taxon>Oceanospirillales</taxon>
        <taxon>Oceanospirillaceae</taxon>
        <taxon>Oceanospirillum</taxon>
    </lineage>
</organism>
<feature type="binding site" evidence="5">
    <location>
        <position position="107"/>
    </location>
    <ligand>
        <name>a divalent metal cation</name>
        <dbReference type="ChEBI" id="CHEBI:60240"/>
        <label>1</label>
    </ligand>
</feature>
<dbReference type="InterPro" id="IPR032466">
    <property type="entry name" value="Metal_Hydrolase"/>
</dbReference>
<dbReference type="AlphaFoldDB" id="A0A1T1HDM8"/>
<proteinExistence type="inferred from homology"/>
<keyword evidence="2" id="KW-0540">Nuclease</keyword>
<comment type="caution">
    <text evidence="6">The sequence shown here is derived from an EMBL/GenBank/DDBJ whole genome shotgun (WGS) entry which is preliminary data.</text>
</comment>
<sequence>MRDSQQNALLVAPSSLIDIGVNLTNERFNGKIAEVVAQSLEANVTKQIITGTSLASSEAALALCERYPGQFRCTVGIHPHDASEFNSSTRSNLRDLLQNSYCVAVGETGLDFNRNFSTPQDQEKAFEAQLELAIEFQKPLFMHERDAFERQHEILKSYRDHITDGVIHCFTGSKQALFGYLDLGLYIGITGWICDERRGTDLQALVHNIPPDRLMIETDAPYLLPRNMLRKPKDRTNRPAYLPWVLKELSLHTGLSELDLACKTSDNARRFFRLPEHFAPANEVENESVSDFYRL</sequence>
<dbReference type="GO" id="GO:0016788">
    <property type="term" value="F:hydrolase activity, acting on ester bonds"/>
    <property type="evidence" value="ECO:0007669"/>
    <property type="project" value="InterPro"/>
</dbReference>
<dbReference type="PROSITE" id="PS01090">
    <property type="entry name" value="TATD_2"/>
    <property type="match status" value="1"/>
</dbReference>
<gene>
    <name evidence="6" type="ORF">BTA35_0207975</name>
</gene>
<comment type="similarity">
    <text evidence="1">Belongs to the metallo-dependent hydrolases superfamily. TatD-type hydrolase family.</text>
</comment>
<evidence type="ECO:0000256" key="2">
    <source>
        <dbReference type="ARBA" id="ARBA00022722"/>
    </source>
</evidence>
<evidence type="ECO:0000256" key="1">
    <source>
        <dbReference type="ARBA" id="ARBA00009275"/>
    </source>
</evidence>
<dbReference type="Pfam" id="PF01026">
    <property type="entry name" value="TatD_DNase"/>
    <property type="match status" value="1"/>
</dbReference>
<keyword evidence="3 5" id="KW-0479">Metal-binding</keyword>
<dbReference type="SUPFAM" id="SSF51556">
    <property type="entry name" value="Metallo-dependent hydrolases"/>
    <property type="match status" value="1"/>
</dbReference>
<protein>
    <submittedName>
        <fullName evidence="6">Hydrolase TatD</fullName>
    </submittedName>
</protein>
<dbReference type="InterPro" id="IPR050891">
    <property type="entry name" value="TatD-type_Hydrolase"/>
</dbReference>
<dbReference type="Proteomes" id="UP000190064">
    <property type="component" value="Unassembled WGS sequence"/>
</dbReference>
<feature type="binding site" evidence="5">
    <location>
        <position position="143"/>
    </location>
    <ligand>
        <name>a divalent metal cation</name>
        <dbReference type="ChEBI" id="CHEBI:60240"/>
        <label>2</label>
    </ligand>
</feature>
<evidence type="ECO:0000256" key="5">
    <source>
        <dbReference type="PIRSR" id="PIRSR005902-1"/>
    </source>
</evidence>
<dbReference type="CDD" id="cd01310">
    <property type="entry name" value="TatD_DNAse"/>
    <property type="match status" value="1"/>
</dbReference>
<dbReference type="RefSeq" id="WP_078319269.1">
    <property type="nucleotide sequence ID" value="NZ_FXTS01000012.1"/>
</dbReference>